<dbReference type="Proteomes" id="UP001515480">
    <property type="component" value="Unassembled WGS sequence"/>
</dbReference>
<accession>A0AB34JPZ8</accession>
<keyword evidence="3" id="KW-1185">Reference proteome</keyword>
<reference evidence="2 3" key="1">
    <citation type="journal article" date="2024" name="Science">
        <title>Giant polyketide synthase enzymes in the biosynthesis of giant marine polyether toxins.</title>
        <authorList>
            <person name="Fallon T.R."/>
            <person name="Shende V.V."/>
            <person name="Wierzbicki I.H."/>
            <person name="Pendleton A.L."/>
            <person name="Watervoot N.F."/>
            <person name="Auber R.P."/>
            <person name="Gonzalez D.J."/>
            <person name="Wisecaver J.H."/>
            <person name="Moore B.S."/>
        </authorList>
    </citation>
    <scope>NUCLEOTIDE SEQUENCE [LARGE SCALE GENOMIC DNA]</scope>
    <source>
        <strain evidence="2 3">12B1</strain>
    </source>
</reference>
<name>A0AB34JPZ8_PRYPA</name>
<comment type="caution">
    <text evidence="2">The sequence shown here is derived from an EMBL/GenBank/DDBJ whole genome shotgun (WGS) entry which is preliminary data.</text>
</comment>
<dbReference type="AlphaFoldDB" id="A0AB34JPZ8"/>
<feature type="transmembrane region" description="Helical" evidence="1">
    <location>
        <begin position="176"/>
        <end position="193"/>
    </location>
</feature>
<keyword evidence="1" id="KW-0812">Transmembrane</keyword>
<evidence type="ECO:0000313" key="2">
    <source>
        <dbReference type="EMBL" id="KAL1523819.1"/>
    </source>
</evidence>
<evidence type="ECO:0000256" key="1">
    <source>
        <dbReference type="SAM" id="Phobius"/>
    </source>
</evidence>
<feature type="transmembrane region" description="Helical" evidence="1">
    <location>
        <begin position="147"/>
        <end position="164"/>
    </location>
</feature>
<feature type="transmembrane region" description="Helical" evidence="1">
    <location>
        <begin position="69"/>
        <end position="88"/>
    </location>
</feature>
<proteinExistence type="predicted"/>
<protein>
    <submittedName>
        <fullName evidence="2">Uncharacterized protein</fullName>
    </submittedName>
</protein>
<evidence type="ECO:0000313" key="3">
    <source>
        <dbReference type="Proteomes" id="UP001515480"/>
    </source>
</evidence>
<feature type="transmembrane region" description="Helical" evidence="1">
    <location>
        <begin position="205"/>
        <end position="224"/>
    </location>
</feature>
<keyword evidence="1" id="KW-1133">Transmembrane helix</keyword>
<sequence>MGANVSACLGEQQPTRKPVALPATQSVARAVSTHPALQKDASRPKYFSDGDTRPVYRGAMYAFIRRSGLAWAVLCTYGMFAVWDATALQSAHFWRWDLLACRLLHVIALYFNVVLSDDLHNLDQRLGTVYDAPSTLKIEQQLHAQDWRAALAVPASYHVLLLFGIMEPSRTEMSDWLLLGVHLASCVLMCIRISPRRITPRRELFLSFVLTFVVQMVLLLVVFWRERAHHPWWLPVWAMYGSGLIAKGLERPDSETFGHHEVMHATTIIGHIAGIAVDVLTS</sequence>
<keyword evidence="1" id="KW-0472">Membrane</keyword>
<dbReference type="EMBL" id="JBGBPQ010000005">
    <property type="protein sequence ID" value="KAL1523819.1"/>
    <property type="molecule type" value="Genomic_DNA"/>
</dbReference>
<organism evidence="2 3">
    <name type="scientific">Prymnesium parvum</name>
    <name type="common">Toxic golden alga</name>
    <dbReference type="NCBI Taxonomy" id="97485"/>
    <lineage>
        <taxon>Eukaryota</taxon>
        <taxon>Haptista</taxon>
        <taxon>Haptophyta</taxon>
        <taxon>Prymnesiophyceae</taxon>
        <taxon>Prymnesiales</taxon>
        <taxon>Prymnesiaceae</taxon>
        <taxon>Prymnesium</taxon>
    </lineage>
</organism>
<gene>
    <name evidence="2" type="ORF">AB1Y20_018741</name>
</gene>
<feature type="transmembrane region" description="Helical" evidence="1">
    <location>
        <begin position="94"/>
        <end position="115"/>
    </location>
</feature>